<gene>
    <name evidence="8" type="ORF">TRITD_7Av1G017320</name>
</gene>
<evidence type="ECO:0000313" key="9">
    <source>
        <dbReference type="Proteomes" id="UP000324705"/>
    </source>
</evidence>
<feature type="transmembrane region" description="Helical" evidence="7">
    <location>
        <begin position="62"/>
        <end position="85"/>
    </location>
</feature>
<keyword evidence="3" id="KW-0732">Signal</keyword>
<reference evidence="8 9" key="1">
    <citation type="submission" date="2017-09" db="EMBL/GenBank/DDBJ databases">
        <authorList>
            <consortium name="International Durum Wheat Genome Sequencing Consortium (IDWGSC)"/>
            <person name="Milanesi L."/>
        </authorList>
    </citation>
    <scope>NUCLEOTIDE SEQUENCE [LARGE SCALE GENOMIC DNA]</scope>
    <source>
        <strain evidence="9">cv. Svevo</strain>
    </source>
</reference>
<dbReference type="InterPro" id="IPR032675">
    <property type="entry name" value="LRR_dom_sf"/>
</dbReference>
<evidence type="ECO:0000256" key="6">
    <source>
        <dbReference type="ARBA" id="ARBA00023180"/>
    </source>
</evidence>
<comment type="subcellular location">
    <subcellularLocation>
        <location evidence="1">Membrane</location>
        <topology evidence="1">Single-pass type I membrane protein</topology>
    </subcellularLocation>
</comment>
<dbReference type="OMA" id="HINDWIY"/>
<protein>
    <submittedName>
        <fullName evidence="8">Uncharacterized protein</fullName>
    </submittedName>
</protein>
<keyword evidence="2 7" id="KW-0812">Transmembrane</keyword>
<proteinExistence type="predicted"/>
<evidence type="ECO:0000256" key="5">
    <source>
        <dbReference type="ARBA" id="ARBA00023136"/>
    </source>
</evidence>
<evidence type="ECO:0000256" key="2">
    <source>
        <dbReference type="ARBA" id="ARBA00022692"/>
    </source>
</evidence>
<evidence type="ECO:0000256" key="3">
    <source>
        <dbReference type="ARBA" id="ARBA00022729"/>
    </source>
</evidence>
<dbReference type="Gramene" id="TRITD7Av1G017320.1">
    <property type="protein sequence ID" value="TRITD7Av1G017320.1"/>
    <property type="gene ID" value="TRITD7Av1G017320"/>
</dbReference>
<evidence type="ECO:0000256" key="7">
    <source>
        <dbReference type="SAM" id="Phobius"/>
    </source>
</evidence>
<accession>A0A9R1BID0</accession>
<dbReference type="InterPro" id="IPR046956">
    <property type="entry name" value="RLP23-like"/>
</dbReference>
<sequence>MSYNSLSGRIPSGHQLDTLSADNPALMYIGNNGLCGPPLQKNCSGNGTVVHPGSSNREFESLTFYFGLVLGLVAGLWSVFCTFLFKKTWRIAYFQLFDELCDRIYVYVVVKWASFTRKTDEE</sequence>
<keyword evidence="9" id="KW-1185">Reference proteome</keyword>
<evidence type="ECO:0000256" key="1">
    <source>
        <dbReference type="ARBA" id="ARBA00004479"/>
    </source>
</evidence>
<dbReference type="Proteomes" id="UP000324705">
    <property type="component" value="Chromosome 7A"/>
</dbReference>
<evidence type="ECO:0000313" key="8">
    <source>
        <dbReference type="EMBL" id="VAI69447.1"/>
    </source>
</evidence>
<keyword evidence="5 7" id="KW-0472">Membrane</keyword>
<dbReference type="EMBL" id="LT934123">
    <property type="protein sequence ID" value="VAI69447.1"/>
    <property type="molecule type" value="Genomic_DNA"/>
</dbReference>
<keyword evidence="4 7" id="KW-1133">Transmembrane helix</keyword>
<name>A0A9R1BID0_TRITD</name>
<dbReference type="Gene3D" id="3.80.10.10">
    <property type="entry name" value="Ribonuclease Inhibitor"/>
    <property type="match status" value="1"/>
</dbReference>
<evidence type="ECO:0000256" key="4">
    <source>
        <dbReference type="ARBA" id="ARBA00022989"/>
    </source>
</evidence>
<organism evidence="8 9">
    <name type="scientific">Triticum turgidum subsp. durum</name>
    <name type="common">Durum wheat</name>
    <name type="synonym">Triticum durum</name>
    <dbReference type="NCBI Taxonomy" id="4567"/>
    <lineage>
        <taxon>Eukaryota</taxon>
        <taxon>Viridiplantae</taxon>
        <taxon>Streptophyta</taxon>
        <taxon>Embryophyta</taxon>
        <taxon>Tracheophyta</taxon>
        <taxon>Spermatophyta</taxon>
        <taxon>Magnoliopsida</taxon>
        <taxon>Liliopsida</taxon>
        <taxon>Poales</taxon>
        <taxon>Poaceae</taxon>
        <taxon>BOP clade</taxon>
        <taxon>Pooideae</taxon>
        <taxon>Triticodae</taxon>
        <taxon>Triticeae</taxon>
        <taxon>Triticinae</taxon>
        <taxon>Triticum</taxon>
    </lineage>
</organism>
<keyword evidence="6" id="KW-0325">Glycoprotein</keyword>
<dbReference type="PANTHER" id="PTHR48063:SF9">
    <property type="entry name" value="LRR PROTEIN WM1.10"/>
    <property type="match status" value="1"/>
</dbReference>
<dbReference type="GO" id="GO:0016020">
    <property type="term" value="C:membrane"/>
    <property type="evidence" value="ECO:0007669"/>
    <property type="project" value="UniProtKB-SubCell"/>
</dbReference>
<dbReference type="PANTHER" id="PTHR48063">
    <property type="entry name" value="LRR RECEPTOR-LIKE KINASE"/>
    <property type="match status" value="1"/>
</dbReference>
<dbReference type="AlphaFoldDB" id="A0A9R1BID0"/>